<proteinExistence type="predicted"/>
<dbReference type="PANTHER" id="PTHR48471">
    <property type="entry name" value="DDE TNP4 DOMAIN-CONTAINING PROTEIN"/>
    <property type="match status" value="1"/>
</dbReference>
<sequence>MLVEEAWRVAIRSRHYLTAQCLEAPCNSAWMLLYKSDSDINFLNATSLTRPAFQQLLRRLARFYYIPKSTSRGRPPKLRYHPQALDLVMSFYVGSMKQSSLCALFGVPPSTLSRTLRSVEESLTKARDGHHFLRGGWCIIWSRHNCPGSWNDPNTSLGFRMKLLDPKYYPDTKMNVVSDSAFPCLTAMAGRILTPLKNGDIDRILPSLRSSARTLHNAITSVHQAAEWGMRSVQKVYSRLSLPLPYDPPSSEVYASTICSARPTSGFARWQSRRSVLHLRARWKCRRNYPKWGALS</sequence>
<gene>
    <name evidence="1" type="ORF">PR001_g24335</name>
</gene>
<evidence type="ECO:0000313" key="1">
    <source>
        <dbReference type="EMBL" id="KAE8980221.1"/>
    </source>
</evidence>
<dbReference type="EMBL" id="QXFV01003076">
    <property type="protein sequence ID" value="KAE8980221.1"/>
    <property type="molecule type" value="Genomic_DNA"/>
</dbReference>
<evidence type="ECO:0000313" key="2">
    <source>
        <dbReference type="Proteomes" id="UP000429607"/>
    </source>
</evidence>
<name>A0A6A3IE43_9STRA</name>
<evidence type="ECO:0008006" key="3">
    <source>
        <dbReference type="Google" id="ProtNLM"/>
    </source>
</evidence>
<protein>
    <recommendedName>
        <fullName evidence="3">DDE Tnp4 domain-containing protein</fullName>
    </recommendedName>
</protein>
<organism evidence="1 2">
    <name type="scientific">Phytophthora rubi</name>
    <dbReference type="NCBI Taxonomy" id="129364"/>
    <lineage>
        <taxon>Eukaryota</taxon>
        <taxon>Sar</taxon>
        <taxon>Stramenopiles</taxon>
        <taxon>Oomycota</taxon>
        <taxon>Peronosporomycetes</taxon>
        <taxon>Peronosporales</taxon>
        <taxon>Peronosporaceae</taxon>
        <taxon>Phytophthora</taxon>
    </lineage>
</organism>
<dbReference type="PANTHER" id="PTHR48471:SF1">
    <property type="entry name" value="DDE TNP4 DOMAIN-CONTAINING PROTEIN"/>
    <property type="match status" value="1"/>
</dbReference>
<comment type="caution">
    <text evidence="1">The sequence shown here is derived from an EMBL/GenBank/DDBJ whole genome shotgun (WGS) entry which is preliminary data.</text>
</comment>
<reference evidence="1 2" key="1">
    <citation type="submission" date="2018-09" db="EMBL/GenBank/DDBJ databases">
        <title>Genomic investigation of the strawberry pathogen Phytophthora fragariae indicates pathogenicity is determined by transcriptional variation in three key races.</title>
        <authorList>
            <person name="Adams T.M."/>
            <person name="Armitage A.D."/>
            <person name="Sobczyk M.K."/>
            <person name="Bates H.J."/>
            <person name="Dunwell J.M."/>
            <person name="Nellist C.F."/>
            <person name="Harrison R.J."/>
        </authorList>
    </citation>
    <scope>NUCLEOTIDE SEQUENCE [LARGE SCALE GENOMIC DNA]</scope>
    <source>
        <strain evidence="1 2">SCRP249</strain>
    </source>
</reference>
<dbReference type="Proteomes" id="UP000429607">
    <property type="component" value="Unassembled WGS sequence"/>
</dbReference>
<accession>A0A6A3IE43</accession>
<dbReference type="AlphaFoldDB" id="A0A6A3IE43"/>